<evidence type="ECO:0000256" key="19">
    <source>
        <dbReference type="ARBA" id="ARBA00073061"/>
    </source>
</evidence>
<reference evidence="25 26" key="1">
    <citation type="submission" date="2019-05" db="EMBL/GenBank/DDBJ databases">
        <title>A Chromosome-scale Meerkat (S. suricatta) Genome Assembly.</title>
        <authorList>
            <person name="Dudchenko O."/>
            <person name="Lieberman Aiden E."/>
            <person name="Tung J."/>
            <person name="Barreiro L.B."/>
            <person name="Clutton-Brock T.H."/>
        </authorList>
    </citation>
    <scope>NUCLEOTIDE SEQUENCE [LARGE SCALE GENOMIC DNA]</scope>
</reference>
<sequence length="499" mass="55822">MSSLLYYALPALGSYAMLSIFFLRRPRLLHTPRAPVFLARLGAHRAGSGERLENTMEAMENSMAQRSDFLELDCQLTQDGVVVVSHDKNLSRQSGVNRDMDSLDFKDLPLYKEELEVYFSPGQFAQGSDRRMVCLEDVFRRFPRMPMSVEIKEDNEELINKVADLVRHFDRNEITIWASVNGSVMNKCRAANPEMPFSFTIGRAFWMVLFYYLGLLPFASIPERFFLCFLPTIINRTYFPFSCSGLNQLAAVVTKWLLMRKSLIHHLQQRGVQRTFVENALHSRHFGIRDGAGSLPSNQGQRKEIGDHRHQAHRKEMALWSAGSQEALCVKGGAGLHGEEKERISDRSQTGSACGKAGRSWGRGAGGGTERFHQAGMRCGGSERRTLEKVAQAQAGSLCTSVKEPGLQPGGREAFEGLKQSRDLIQLNPGLQRQQWAGWTSWLMGRALHSQDVGVVFWCLNEESDFEVAYGLGAVGVMTDYPTALRCYLDNHGGAALAS</sequence>
<evidence type="ECO:0000256" key="17">
    <source>
        <dbReference type="ARBA" id="ARBA00048947"/>
    </source>
</evidence>
<comment type="catalytic activity">
    <reaction evidence="13">
        <text>1-O-hexadecyl-sn-glycero-3-phosphocholine + H2O = 1-O-hexadecyl-sn-glycero-3-phosphate + choline + H(+)</text>
        <dbReference type="Rhea" id="RHEA:41143"/>
        <dbReference type="ChEBI" id="CHEBI:15354"/>
        <dbReference type="ChEBI" id="CHEBI:15377"/>
        <dbReference type="ChEBI" id="CHEBI:15378"/>
        <dbReference type="ChEBI" id="CHEBI:64496"/>
        <dbReference type="ChEBI" id="CHEBI:77580"/>
    </reaction>
    <physiologicalReaction direction="left-to-right" evidence="13">
        <dbReference type="Rhea" id="RHEA:41144"/>
    </physiologicalReaction>
</comment>
<comment type="catalytic activity">
    <reaction evidence="17">
        <text>N,1-di-(9Z-octadecenoyl)-sn-glycero-3-phosphoethanolamine + H2O = N-(9Z-octadecenoyl) ethanolamine + 1-(9Z-octadecenoyl)-sn-glycero-3-phosphate + H(+)</text>
        <dbReference type="Rhea" id="RHEA:56460"/>
        <dbReference type="ChEBI" id="CHEBI:15377"/>
        <dbReference type="ChEBI" id="CHEBI:15378"/>
        <dbReference type="ChEBI" id="CHEBI:71466"/>
        <dbReference type="ChEBI" id="CHEBI:74544"/>
        <dbReference type="ChEBI" id="CHEBI:85222"/>
    </reaction>
    <physiologicalReaction direction="left-to-right" evidence="17">
        <dbReference type="Rhea" id="RHEA:56461"/>
    </physiologicalReaction>
</comment>
<dbReference type="CDD" id="cd08612">
    <property type="entry name" value="GDPD_GDE4"/>
    <property type="match status" value="1"/>
</dbReference>
<evidence type="ECO:0000256" key="6">
    <source>
        <dbReference type="ARBA" id="ARBA00022692"/>
    </source>
</evidence>
<dbReference type="InterPro" id="IPR017946">
    <property type="entry name" value="PLC-like_Pdiesterase_TIM-brl"/>
</dbReference>
<organism evidence="25 26">
    <name type="scientific">Suricata suricatta</name>
    <name type="common">Meerkat</name>
    <dbReference type="NCBI Taxonomy" id="37032"/>
    <lineage>
        <taxon>Eukaryota</taxon>
        <taxon>Metazoa</taxon>
        <taxon>Chordata</taxon>
        <taxon>Craniata</taxon>
        <taxon>Vertebrata</taxon>
        <taxon>Euteleostomi</taxon>
        <taxon>Mammalia</taxon>
        <taxon>Eutheria</taxon>
        <taxon>Laurasiatheria</taxon>
        <taxon>Carnivora</taxon>
        <taxon>Feliformia</taxon>
        <taxon>Herpestidae</taxon>
        <taxon>Suricata</taxon>
    </lineage>
</organism>
<evidence type="ECO:0000256" key="1">
    <source>
        <dbReference type="ARBA" id="ARBA00004141"/>
    </source>
</evidence>
<comment type="subcellular location">
    <subcellularLocation>
        <location evidence="3">Cytoplasm</location>
        <location evidence="3">Perinuclear region</location>
    </subcellularLocation>
    <subcellularLocation>
        <location evidence="2">Endoplasmic reticulum</location>
    </subcellularLocation>
    <subcellularLocation>
        <location evidence="1">Membrane</location>
        <topology evidence="1">Multi-pass membrane protein</topology>
    </subcellularLocation>
</comment>
<keyword evidence="5" id="KW-0963">Cytoplasm</keyword>
<feature type="region of interest" description="Disordered" evidence="22">
    <location>
        <begin position="339"/>
        <end position="379"/>
    </location>
</feature>
<evidence type="ECO:0000256" key="11">
    <source>
        <dbReference type="ARBA" id="ARBA00023098"/>
    </source>
</evidence>
<gene>
    <name evidence="25" type="primary">GDPD3</name>
</gene>
<keyword evidence="7" id="KW-0479">Metal-binding</keyword>
<keyword evidence="10 23" id="KW-1133">Transmembrane helix</keyword>
<keyword evidence="11" id="KW-0443">Lipid metabolism</keyword>
<keyword evidence="26" id="KW-1185">Reference proteome</keyword>
<dbReference type="GO" id="GO:0005789">
    <property type="term" value="C:endoplasmic reticulum membrane"/>
    <property type="evidence" value="ECO:0007669"/>
    <property type="project" value="TreeGrafter"/>
</dbReference>
<evidence type="ECO:0000256" key="5">
    <source>
        <dbReference type="ARBA" id="ARBA00022490"/>
    </source>
</evidence>
<reference evidence="25" key="3">
    <citation type="submission" date="2025-09" db="UniProtKB">
        <authorList>
            <consortium name="Ensembl"/>
        </authorList>
    </citation>
    <scope>IDENTIFICATION</scope>
</reference>
<keyword evidence="9" id="KW-0256">Endoplasmic reticulum</keyword>
<keyword evidence="8" id="KW-0378">Hydrolase</keyword>
<feature type="domain" description="GP-PDE" evidence="24">
    <location>
        <begin position="39"/>
        <end position="287"/>
    </location>
</feature>
<feature type="transmembrane region" description="Helical" evidence="23">
    <location>
        <begin position="6"/>
        <end position="23"/>
    </location>
</feature>
<name>A0A673VPD5_SURSU</name>
<evidence type="ECO:0000256" key="12">
    <source>
        <dbReference type="ARBA" id="ARBA00023136"/>
    </source>
</evidence>
<feature type="transmembrane region" description="Helical" evidence="23">
    <location>
        <begin position="197"/>
        <end position="218"/>
    </location>
</feature>
<dbReference type="GO" id="GO:0046475">
    <property type="term" value="P:glycerophospholipid catabolic process"/>
    <property type="evidence" value="ECO:0007669"/>
    <property type="project" value="TreeGrafter"/>
</dbReference>
<evidence type="ECO:0000256" key="21">
    <source>
        <dbReference type="ARBA" id="ARBA00082474"/>
    </source>
</evidence>
<dbReference type="Proteomes" id="UP000472268">
    <property type="component" value="Chromosome 8"/>
</dbReference>
<protein>
    <recommendedName>
        <fullName evidence="19">Lysophospholipase D GDPD3</fullName>
    </recommendedName>
    <alternativeName>
        <fullName evidence="21">Glycerophosphodiester phosphodiesterase 7</fullName>
    </alternativeName>
    <alternativeName>
        <fullName evidence="20">Glycerophosphodiester phosphodiesterase domain-containing protein 3</fullName>
    </alternativeName>
</protein>
<evidence type="ECO:0000256" key="4">
    <source>
        <dbReference type="ARBA" id="ARBA00007277"/>
    </source>
</evidence>
<evidence type="ECO:0000256" key="10">
    <source>
        <dbReference type="ARBA" id="ARBA00022989"/>
    </source>
</evidence>
<evidence type="ECO:0000256" key="9">
    <source>
        <dbReference type="ARBA" id="ARBA00022824"/>
    </source>
</evidence>
<comment type="catalytic activity">
    <reaction evidence="14">
        <text>N-(5Z,8Z,11Z,14Z-eicosatetraenoyl)-1-(9Z-octadecenoyl)-sn-glycero-3-phosphoethanolamine + H2O = N-(5Z,8Z,11Z,14Z-eicosatetraenoyl)-ethanolamine + 1-(9Z-octadecenoyl)-sn-glycero-3-phosphate + H(+)</text>
        <dbReference type="Rhea" id="RHEA:45544"/>
        <dbReference type="ChEBI" id="CHEBI:2700"/>
        <dbReference type="ChEBI" id="CHEBI:15377"/>
        <dbReference type="ChEBI" id="CHEBI:15378"/>
        <dbReference type="ChEBI" id="CHEBI:74544"/>
        <dbReference type="ChEBI" id="CHEBI:85223"/>
    </reaction>
    <physiologicalReaction direction="left-to-right" evidence="14">
        <dbReference type="Rhea" id="RHEA:45545"/>
    </physiologicalReaction>
</comment>
<evidence type="ECO:0000313" key="26">
    <source>
        <dbReference type="Proteomes" id="UP000472268"/>
    </source>
</evidence>
<dbReference type="Pfam" id="PF03009">
    <property type="entry name" value="GDPD"/>
    <property type="match status" value="1"/>
</dbReference>
<accession>A0A673VPD5</accession>
<comment type="catalytic activity">
    <reaction evidence="16">
        <text>1-O-(1Z-octadecenyl)-sn-glycero-3-phospho-N-hexadecanoyl-ethanolamine + H2O = 1-O-(1Z-octadecenyl)-sn-glycero-3-phosphate + N-hexadecanoylethanolamine + H(+)</text>
        <dbReference type="Rhea" id="RHEA:53184"/>
        <dbReference type="ChEBI" id="CHEBI:15377"/>
        <dbReference type="ChEBI" id="CHEBI:15378"/>
        <dbReference type="ChEBI" id="CHEBI:71464"/>
        <dbReference type="ChEBI" id="CHEBI:137009"/>
        <dbReference type="ChEBI" id="CHEBI:137017"/>
    </reaction>
    <physiologicalReaction direction="left-to-right" evidence="16">
        <dbReference type="Rhea" id="RHEA:53185"/>
    </physiologicalReaction>
</comment>
<comment type="catalytic activity">
    <reaction evidence="15">
        <text>N-hexadecanoyl-1-(9Z-octadecenoyl)-sn-glycero-3-phosphoethanolamine + H2O = N-hexadecanoylethanolamine + 1-(9Z-octadecenoyl)-sn-glycero-3-phosphate + H(+)</text>
        <dbReference type="Rhea" id="RHEA:53168"/>
        <dbReference type="ChEBI" id="CHEBI:15377"/>
        <dbReference type="ChEBI" id="CHEBI:15378"/>
        <dbReference type="ChEBI" id="CHEBI:71464"/>
        <dbReference type="ChEBI" id="CHEBI:74544"/>
        <dbReference type="ChEBI" id="CHEBI:85217"/>
    </reaction>
    <physiologicalReaction direction="left-to-right" evidence="15">
        <dbReference type="Rhea" id="RHEA:53169"/>
    </physiologicalReaction>
</comment>
<keyword evidence="6 23" id="KW-0812">Transmembrane</keyword>
<evidence type="ECO:0000256" key="15">
    <source>
        <dbReference type="ARBA" id="ARBA00047538"/>
    </source>
</evidence>
<evidence type="ECO:0000256" key="23">
    <source>
        <dbReference type="SAM" id="Phobius"/>
    </source>
</evidence>
<dbReference type="GO" id="GO:0004622">
    <property type="term" value="F:phosphatidylcholine lysophospholipase activity"/>
    <property type="evidence" value="ECO:0007669"/>
    <property type="project" value="TreeGrafter"/>
</dbReference>
<comment type="similarity">
    <text evidence="4">Belongs to the glycerophosphoryl diester phosphodiesterase family.</text>
</comment>
<evidence type="ECO:0000256" key="7">
    <source>
        <dbReference type="ARBA" id="ARBA00022723"/>
    </source>
</evidence>
<dbReference type="PROSITE" id="PS51704">
    <property type="entry name" value="GP_PDE"/>
    <property type="match status" value="1"/>
</dbReference>
<evidence type="ECO:0000256" key="22">
    <source>
        <dbReference type="SAM" id="MobiDB-lite"/>
    </source>
</evidence>
<dbReference type="Ensembl" id="ENSSSUT00005040174.1">
    <property type="protein sequence ID" value="ENSSSUP00005035270.1"/>
    <property type="gene ID" value="ENSSSUG00005022615.1"/>
</dbReference>
<dbReference type="GO" id="GO:0008081">
    <property type="term" value="F:phosphoric diester hydrolase activity"/>
    <property type="evidence" value="ECO:0007669"/>
    <property type="project" value="InterPro"/>
</dbReference>
<dbReference type="PANTHER" id="PTHR42758:SF3">
    <property type="entry name" value="LYSOPHOSPHOLIPASE D GDPD3"/>
    <property type="match status" value="1"/>
</dbReference>
<dbReference type="GO" id="GO:0070291">
    <property type="term" value="P:N-acylethanolamine metabolic process"/>
    <property type="evidence" value="ECO:0007669"/>
    <property type="project" value="UniProtKB-ARBA"/>
</dbReference>
<evidence type="ECO:0000256" key="2">
    <source>
        <dbReference type="ARBA" id="ARBA00004240"/>
    </source>
</evidence>
<proteinExistence type="inferred from homology"/>
<keyword evidence="12 23" id="KW-0472">Membrane</keyword>
<evidence type="ECO:0000256" key="13">
    <source>
        <dbReference type="ARBA" id="ARBA00036083"/>
    </source>
</evidence>
<evidence type="ECO:0000256" key="18">
    <source>
        <dbReference type="ARBA" id="ARBA00056977"/>
    </source>
</evidence>
<evidence type="ECO:0000256" key="3">
    <source>
        <dbReference type="ARBA" id="ARBA00004556"/>
    </source>
</evidence>
<dbReference type="InterPro" id="IPR052271">
    <property type="entry name" value="GDPD-Related"/>
</dbReference>
<dbReference type="GO" id="GO:0046872">
    <property type="term" value="F:metal ion binding"/>
    <property type="evidence" value="ECO:0007669"/>
    <property type="project" value="UniProtKB-KW"/>
</dbReference>
<evidence type="ECO:0000256" key="16">
    <source>
        <dbReference type="ARBA" id="ARBA00048580"/>
    </source>
</evidence>
<dbReference type="InterPro" id="IPR030395">
    <property type="entry name" value="GP_PDE_dom"/>
</dbReference>
<comment type="function">
    <text evidence="18">Hydrolyzes lysoglycerophospholipids to produce lysophosphatidic acid (LPA) and the corresponding amines. Shows a preference for 1-O-alkyl-sn-glycero-3-phosphocholine (lyso-PAF), lysophosphatidylcholine (lyso-PC) and N-acylethanolamine lysophospholipids. Does not display glycerophosphodiester phosphodiesterase activity, since it cannot hydrolyze either glycerophosphoinositol or glycerophosphocholine.</text>
</comment>
<evidence type="ECO:0000256" key="8">
    <source>
        <dbReference type="ARBA" id="ARBA00022801"/>
    </source>
</evidence>
<dbReference type="SUPFAM" id="SSF51695">
    <property type="entry name" value="PLC-like phosphodiesterases"/>
    <property type="match status" value="2"/>
</dbReference>
<evidence type="ECO:0000313" key="25">
    <source>
        <dbReference type="Ensembl" id="ENSSSUP00005035270.1"/>
    </source>
</evidence>
<reference evidence="25" key="2">
    <citation type="submission" date="2025-08" db="UniProtKB">
        <authorList>
            <consortium name="Ensembl"/>
        </authorList>
    </citation>
    <scope>IDENTIFICATION</scope>
</reference>
<dbReference type="FunFam" id="3.20.20.190:FF:000033">
    <property type="entry name" value="Glycerophosphodiester phosphodiesterase domain containing 3"/>
    <property type="match status" value="1"/>
</dbReference>
<dbReference type="PANTHER" id="PTHR42758">
    <property type="entry name" value="PHOSPHATIDYLGLYCEROL PHOSPHOLIPASE C"/>
    <property type="match status" value="1"/>
</dbReference>
<evidence type="ECO:0000256" key="20">
    <source>
        <dbReference type="ARBA" id="ARBA00081582"/>
    </source>
</evidence>
<dbReference type="Gene3D" id="3.20.20.190">
    <property type="entry name" value="Phosphatidylinositol (PI) phosphodiesterase"/>
    <property type="match status" value="2"/>
</dbReference>
<dbReference type="AlphaFoldDB" id="A0A673VPD5"/>
<dbReference type="GO" id="GO:0048471">
    <property type="term" value="C:perinuclear region of cytoplasm"/>
    <property type="evidence" value="ECO:0007669"/>
    <property type="project" value="UniProtKB-SubCell"/>
</dbReference>
<evidence type="ECO:0000259" key="24">
    <source>
        <dbReference type="PROSITE" id="PS51704"/>
    </source>
</evidence>
<evidence type="ECO:0000256" key="14">
    <source>
        <dbReference type="ARBA" id="ARBA00047392"/>
    </source>
</evidence>